<feature type="region of interest" description="Disordered" evidence="1">
    <location>
        <begin position="1"/>
        <end position="22"/>
    </location>
</feature>
<gene>
    <name evidence="3" type="ORF">METZ01_LOCUS43565</name>
</gene>
<reference evidence="3" key="1">
    <citation type="submission" date="2018-05" db="EMBL/GenBank/DDBJ databases">
        <authorList>
            <person name="Lanie J.A."/>
            <person name="Ng W.-L."/>
            <person name="Kazmierczak K.M."/>
            <person name="Andrzejewski T.M."/>
            <person name="Davidsen T.M."/>
            <person name="Wayne K.J."/>
            <person name="Tettelin H."/>
            <person name="Glass J.I."/>
            <person name="Rusch D."/>
            <person name="Podicherti R."/>
            <person name="Tsui H.-C.T."/>
            <person name="Winkler M.E."/>
        </authorList>
    </citation>
    <scope>NUCLEOTIDE SEQUENCE</scope>
</reference>
<keyword evidence="2" id="KW-1133">Transmembrane helix</keyword>
<keyword evidence="2" id="KW-0812">Transmembrane</keyword>
<protein>
    <recommendedName>
        <fullName evidence="4">DUF2254 domain-containing protein</fullName>
    </recommendedName>
</protein>
<accession>A0A381RH10</accession>
<name>A0A381RH10_9ZZZZ</name>
<evidence type="ECO:0000313" key="3">
    <source>
        <dbReference type="EMBL" id="SUZ90711.1"/>
    </source>
</evidence>
<feature type="compositionally biased region" description="Polar residues" evidence="1">
    <location>
        <begin position="8"/>
        <end position="21"/>
    </location>
</feature>
<proteinExistence type="predicted"/>
<sequence length="491" mass="56778">MNKAVQLENETSDSQQVSMNEVQDEETRSVSISFFIHRLIAYADARRSIAAFIFILLVVAVCDTLFSYLLFEPYVRLVETLSGVQPGGFAELDIGFAPEVWQALLGMVLGTLILVISIASQSIPKLIDFYMKDIRSLLYIWFLIISGGHALIIKIYGEIGLVREPSRIFNTHVLLTICSIIAFPYVFYILRYTKPTNIIDRIYKENMNKIRSLTSTRSHSLAHIPEVVEQQQYSMFESLNQLDDILEFIDFKEVKADIISDMSRTIQNYIHLKPDIHSDFFKVSPKVRTDISFKTMVGQFEEMERNQSLYELKCFRLLNNNYIKLMEQGEFDLSSMVTGELVKIGLKAIESGDENLIELVIIRFNTFFRMAFKHAIGSNEARNIYNLSFFYGQFIKHLVEHKKVDQVKKSFGYLRFYGVEIAKAFPKVPSVYFDVAVIAFEMKKLLELIHHDKWDKEIQKALLNEILQVDNPPDFNKEDLDQGIQINNVVR</sequence>
<feature type="transmembrane region" description="Helical" evidence="2">
    <location>
        <begin position="138"/>
        <end position="157"/>
    </location>
</feature>
<evidence type="ECO:0000256" key="2">
    <source>
        <dbReference type="SAM" id="Phobius"/>
    </source>
</evidence>
<evidence type="ECO:0000256" key="1">
    <source>
        <dbReference type="SAM" id="MobiDB-lite"/>
    </source>
</evidence>
<feature type="non-terminal residue" evidence="3">
    <location>
        <position position="1"/>
    </location>
</feature>
<dbReference type="EMBL" id="UINC01001916">
    <property type="protein sequence ID" value="SUZ90711.1"/>
    <property type="molecule type" value="Genomic_DNA"/>
</dbReference>
<feature type="transmembrane region" description="Helical" evidence="2">
    <location>
        <begin position="169"/>
        <end position="190"/>
    </location>
</feature>
<feature type="transmembrane region" description="Helical" evidence="2">
    <location>
        <begin position="49"/>
        <end position="71"/>
    </location>
</feature>
<feature type="non-terminal residue" evidence="3">
    <location>
        <position position="491"/>
    </location>
</feature>
<dbReference type="AlphaFoldDB" id="A0A381RH10"/>
<feature type="transmembrane region" description="Helical" evidence="2">
    <location>
        <begin position="100"/>
        <end position="118"/>
    </location>
</feature>
<evidence type="ECO:0008006" key="4">
    <source>
        <dbReference type="Google" id="ProtNLM"/>
    </source>
</evidence>
<keyword evidence="2" id="KW-0472">Membrane</keyword>
<organism evidence="3">
    <name type="scientific">marine metagenome</name>
    <dbReference type="NCBI Taxonomy" id="408172"/>
    <lineage>
        <taxon>unclassified sequences</taxon>
        <taxon>metagenomes</taxon>
        <taxon>ecological metagenomes</taxon>
    </lineage>
</organism>